<dbReference type="AlphaFoldDB" id="A0A1L3J682"/>
<dbReference type="KEGG" id="grl:LPB144_09580"/>
<dbReference type="Proteomes" id="UP000182510">
    <property type="component" value="Chromosome"/>
</dbReference>
<keyword evidence="3" id="KW-0597">Phosphoprotein</keyword>
<dbReference type="SMART" id="SM00388">
    <property type="entry name" value="HisKA"/>
    <property type="match status" value="1"/>
</dbReference>
<dbReference type="STRING" id="1913577.LPB144_09580"/>
<dbReference type="CDD" id="cd00082">
    <property type="entry name" value="HisKA"/>
    <property type="match status" value="1"/>
</dbReference>
<dbReference type="InterPro" id="IPR035965">
    <property type="entry name" value="PAS-like_dom_sf"/>
</dbReference>
<dbReference type="Pfam" id="PF02518">
    <property type="entry name" value="HATPase_c"/>
    <property type="match status" value="1"/>
</dbReference>
<feature type="domain" description="PAS" evidence="8">
    <location>
        <begin position="56"/>
        <end position="97"/>
    </location>
</feature>
<proteinExistence type="predicted"/>
<dbReference type="PROSITE" id="PS50113">
    <property type="entry name" value="PAC"/>
    <property type="match status" value="3"/>
</dbReference>
<dbReference type="EC" id="2.7.13.3" evidence="2"/>
<dbReference type="Pfam" id="PF00512">
    <property type="entry name" value="HisKA"/>
    <property type="match status" value="1"/>
</dbReference>
<dbReference type="PANTHER" id="PTHR43304">
    <property type="entry name" value="PHYTOCHROME-LIKE PROTEIN CPH1"/>
    <property type="match status" value="1"/>
</dbReference>
<feature type="coiled-coil region" evidence="6">
    <location>
        <begin position="551"/>
        <end position="578"/>
    </location>
</feature>
<dbReference type="Gene3D" id="3.30.565.10">
    <property type="entry name" value="Histidine kinase-like ATPase, C-terminal domain"/>
    <property type="match status" value="1"/>
</dbReference>
<name>A0A1L3J682_9FLAO</name>
<dbReference type="InterPro" id="IPR004358">
    <property type="entry name" value="Sig_transdc_His_kin-like_C"/>
</dbReference>
<dbReference type="SMART" id="SM00091">
    <property type="entry name" value="PAS"/>
    <property type="match status" value="4"/>
</dbReference>
<dbReference type="EMBL" id="CP018153">
    <property type="protein sequence ID" value="APG60637.1"/>
    <property type="molecule type" value="Genomic_DNA"/>
</dbReference>
<dbReference type="RefSeq" id="WP_072553327.1">
    <property type="nucleotide sequence ID" value="NZ_CP018153.1"/>
</dbReference>
<dbReference type="SUPFAM" id="SSF47384">
    <property type="entry name" value="Homodimeric domain of signal transducing histidine kinase"/>
    <property type="match status" value="1"/>
</dbReference>
<evidence type="ECO:0000259" key="9">
    <source>
        <dbReference type="PROSITE" id="PS50113"/>
    </source>
</evidence>
<dbReference type="OrthoDB" id="9781208at2"/>
<dbReference type="PROSITE" id="PS50112">
    <property type="entry name" value="PAS"/>
    <property type="match status" value="3"/>
</dbReference>
<accession>A0A1L3J682</accession>
<evidence type="ECO:0000313" key="11">
    <source>
        <dbReference type="Proteomes" id="UP000182510"/>
    </source>
</evidence>
<dbReference type="SUPFAM" id="SSF55785">
    <property type="entry name" value="PYP-like sensor domain (PAS domain)"/>
    <property type="match status" value="4"/>
</dbReference>
<keyword evidence="6" id="KW-0175">Coiled coil</keyword>
<dbReference type="InterPro" id="IPR003594">
    <property type="entry name" value="HATPase_dom"/>
</dbReference>
<evidence type="ECO:0000256" key="4">
    <source>
        <dbReference type="ARBA" id="ARBA00022679"/>
    </source>
</evidence>
<dbReference type="Gene3D" id="1.10.287.130">
    <property type="match status" value="1"/>
</dbReference>
<dbReference type="SUPFAM" id="SSF55874">
    <property type="entry name" value="ATPase domain of HSP90 chaperone/DNA topoisomerase II/histidine kinase"/>
    <property type="match status" value="1"/>
</dbReference>
<feature type="domain" description="Histidine kinase" evidence="7">
    <location>
        <begin position="581"/>
        <end position="790"/>
    </location>
</feature>
<comment type="catalytic activity">
    <reaction evidence="1">
        <text>ATP + protein L-histidine = ADP + protein N-phospho-L-histidine.</text>
        <dbReference type="EC" id="2.7.13.3"/>
    </reaction>
</comment>
<dbReference type="InterPro" id="IPR036890">
    <property type="entry name" value="HATPase_C_sf"/>
</dbReference>
<sequence>MEPANRIEILERALSKEKQARKAAENILEEKSSELHNLSIELKESNARLKELLNRKTSELEEVFENIIDAYVVIHLDGEVIKMNQAAVDLLGYDVKDKPFNLGRLVKKDYRNYTSTAFKKLLNKGRFNNYKAVIVPRNGEEKIVQINASLIYNKKGNPIAAQGIARDITEQTRIEELLEQQKKQLDIVYTNSPIGISLSKANASGLLMANQYLCDMLGYSRKELKSKSIQELTYPDDVEESTKLMQKMFNGDLDKFTTEKRYLTKHNTVVWARTSVTAVRTSKGDLSYQVATIEDITEQKIANERLRESENRMATLILNLQTGILLEDENRHILLINEKFCKMFNIPSSPEEMIGLDCKNIADDQKHLFTDPRKFVERTRTLLKNREIVLSEEIELANGRIYERSYIPIYNEGVYRGHLWSYDDATIRKRYKQNLKAQKEKYSSIIANMNLGLIEVDNEDHILMANQSFCDISGFSQDELRGKKAGDLFLLDESRNILKQKNLRRRKGISDSYEVKARTKNGEVRDWLISGAPNYDLKGQIIGSIGIHFDITNQKTLEKEQKELLQNLELQNEQLNDYAHIVSHDLKSPLRNISALLSWTMEDYKEKLDPKAMKNLLLIQEKTEQMDQLIEGILKYSGIDNTGRKNEMVNLNELVNDIISMIYVPEHIKIKIKNPLPVIFADVTRMQQLFQNLISNAVNYIDKEKGFVEIDVIKKGKKYIFSVSDNGCGIPKEYHEKIFKIFSSVKNDKKSTGIGLSIVKKILDLYDSEIWLESEPGVGSVFYFSLKNEV</sequence>
<feature type="domain" description="PAC" evidence="9">
    <location>
        <begin position="256"/>
        <end position="308"/>
    </location>
</feature>
<feature type="domain" description="PAC" evidence="9">
    <location>
        <begin position="128"/>
        <end position="180"/>
    </location>
</feature>
<dbReference type="GO" id="GO:0000155">
    <property type="term" value="F:phosphorelay sensor kinase activity"/>
    <property type="evidence" value="ECO:0007669"/>
    <property type="project" value="InterPro"/>
</dbReference>
<dbReference type="InterPro" id="IPR000014">
    <property type="entry name" value="PAS"/>
</dbReference>
<dbReference type="InterPro" id="IPR036097">
    <property type="entry name" value="HisK_dim/P_sf"/>
</dbReference>
<dbReference type="InterPro" id="IPR000700">
    <property type="entry name" value="PAS-assoc_C"/>
</dbReference>
<dbReference type="InterPro" id="IPR001610">
    <property type="entry name" value="PAC"/>
</dbReference>
<feature type="domain" description="PAC" evidence="9">
    <location>
        <begin position="511"/>
        <end position="563"/>
    </location>
</feature>
<feature type="coiled-coil region" evidence="6">
    <location>
        <begin position="7"/>
        <end position="66"/>
    </location>
</feature>
<dbReference type="InterPro" id="IPR003661">
    <property type="entry name" value="HisK_dim/P_dom"/>
</dbReference>
<protein>
    <recommendedName>
        <fullName evidence="2">histidine kinase</fullName>
        <ecNumber evidence="2">2.7.13.3</ecNumber>
    </recommendedName>
</protein>
<evidence type="ECO:0000259" key="8">
    <source>
        <dbReference type="PROSITE" id="PS50112"/>
    </source>
</evidence>
<reference evidence="10 11" key="1">
    <citation type="submission" date="2016-11" db="EMBL/GenBank/DDBJ databases">
        <title>Gramella sp. LPB0144 isolated from marine environment.</title>
        <authorList>
            <person name="Kim E."/>
            <person name="Yi H."/>
        </authorList>
    </citation>
    <scope>NUCLEOTIDE SEQUENCE [LARGE SCALE GENOMIC DNA]</scope>
    <source>
        <strain evidence="10 11">LPB0144</strain>
    </source>
</reference>
<dbReference type="InterPro" id="IPR052162">
    <property type="entry name" value="Sensor_kinase/Photoreceptor"/>
</dbReference>
<dbReference type="Pfam" id="PF13426">
    <property type="entry name" value="PAS_9"/>
    <property type="match status" value="4"/>
</dbReference>
<dbReference type="InterPro" id="IPR005467">
    <property type="entry name" value="His_kinase_dom"/>
</dbReference>
<dbReference type="CDD" id="cd00130">
    <property type="entry name" value="PAS"/>
    <property type="match status" value="4"/>
</dbReference>
<dbReference type="PROSITE" id="PS50109">
    <property type="entry name" value="HIS_KIN"/>
    <property type="match status" value="1"/>
</dbReference>
<evidence type="ECO:0000256" key="6">
    <source>
        <dbReference type="SAM" id="Coils"/>
    </source>
</evidence>
<keyword evidence="4" id="KW-0808">Transferase</keyword>
<dbReference type="PRINTS" id="PR00344">
    <property type="entry name" value="BCTRLSENSOR"/>
</dbReference>
<dbReference type="Gene3D" id="3.30.450.20">
    <property type="entry name" value="PAS domain"/>
    <property type="match status" value="4"/>
</dbReference>
<dbReference type="SMART" id="SM00086">
    <property type="entry name" value="PAC"/>
    <property type="match status" value="3"/>
</dbReference>
<evidence type="ECO:0000313" key="10">
    <source>
        <dbReference type="EMBL" id="APG60637.1"/>
    </source>
</evidence>
<evidence type="ECO:0000259" key="7">
    <source>
        <dbReference type="PROSITE" id="PS50109"/>
    </source>
</evidence>
<dbReference type="CDD" id="cd00075">
    <property type="entry name" value="HATPase"/>
    <property type="match status" value="1"/>
</dbReference>
<organism evidence="10 11">
    <name type="scientific">Christiangramia salexigens</name>
    <dbReference type="NCBI Taxonomy" id="1913577"/>
    <lineage>
        <taxon>Bacteria</taxon>
        <taxon>Pseudomonadati</taxon>
        <taxon>Bacteroidota</taxon>
        <taxon>Flavobacteriia</taxon>
        <taxon>Flavobacteriales</taxon>
        <taxon>Flavobacteriaceae</taxon>
        <taxon>Christiangramia</taxon>
    </lineage>
</organism>
<keyword evidence="5 10" id="KW-0418">Kinase</keyword>
<evidence type="ECO:0000256" key="5">
    <source>
        <dbReference type="ARBA" id="ARBA00022777"/>
    </source>
</evidence>
<evidence type="ECO:0000256" key="3">
    <source>
        <dbReference type="ARBA" id="ARBA00022553"/>
    </source>
</evidence>
<evidence type="ECO:0000256" key="1">
    <source>
        <dbReference type="ARBA" id="ARBA00000085"/>
    </source>
</evidence>
<feature type="domain" description="PAS" evidence="8">
    <location>
        <begin position="181"/>
        <end position="252"/>
    </location>
</feature>
<gene>
    <name evidence="10" type="ORF">LPB144_09580</name>
</gene>
<dbReference type="PANTHER" id="PTHR43304:SF1">
    <property type="entry name" value="PAC DOMAIN-CONTAINING PROTEIN"/>
    <property type="match status" value="1"/>
</dbReference>
<dbReference type="SMART" id="SM00387">
    <property type="entry name" value="HATPase_c"/>
    <property type="match status" value="1"/>
</dbReference>
<dbReference type="NCBIfam" id="TIGR00229">
    <property type="entry name" value="sensory_box"/>
    <property type="match status" value="3"/>
</dbReference>
<evidence type="ECO:0000256" key="2">
    <source>
        <dbReference type="ARBA" id="ARBA00012438"/>
    </source>
</evidence>
<keyword evidence="11" id="KW-1185">Reference proteome</keyword>
<feature type="domain" description="PAS" evidence="8">
    <location>
        <begin position="438"/>
        <end position="512"/>
    </location>
</feature>